<dbReference type="Proteomes" id="UP001457282">
    <property type="component" value="Unassembled WGS sequence"/>
</dbReference>
<comment type="caution">
    <text evidence="2">The sequence shown here is derived from an EMBL/GenBank/DDBJ whole genome shotgun (WGS) entry which is preliminary data.</text>
</comment>
<keyword evidence="3" id="KW-1185">Reference proteome</keyword>
<dbReference type="EMBL" id="JBEDUW010000001">
    <property type="protein sequence ID" value="KAK9950030.1"/>
    <property type="molecule type" value="Genomic_DNA"/>
</dbReference>
<feature type="compositionally biased region" description="Basic and acidic residues" evidence="1">
    <location>
        <begin position="71"/>
        <end position="82"/>
    </location>
</feature>
<evidence type="ECO:0000256" key="1">
    <source>
        <dbReference type="SAM" id="MobiDB-lite"/>
    </source>
</evidence>
<reference evidence="2 3" key="1">
    <citation type="journal article" date="2023" name="G3 (Bethesda)">
        <title>A chromosome-length genome assembly and annotation of blackberry (Rubus argutus, cv. 'Hillquist').</title>
        <authorList>
            <person name="Bruna T."/>
            <person name="Aryal R."/>
            <person name="Dudchenko O."/>
            <person name="Sargent D.J."/>
            <person name="Mead D."/>
            <person name="Buti M."/>
            <person name="Cavallini A."/>
            <person name="Hytonen T."/>
            <person name="Andres J."/>
            <person name="Pham M."/>
            <person name="Weisz D."/>
            <person name="Mascagni F."/>
            <person name="Usai G."/>
            <person name="Natali L."/>
            <person name="Bassil N."/>
            <person name="Fernandez G.E."/>
            <person name="Lomsadze A."/>
            <person name="Armour M."/>
            <person name="Olukolu B."/>
            <person name="Poorten T."/>
            <person name="Britton C."/>
            <person name="Davik J."/>
            <person name="Ashrafi H."/>
            <person name="Aiden E.L."/>
            <person name="Borodovsky M."/>
            <person name="Worthington M."/>
        </authorList>
    </citation>
    <scope>NUCLEOTIDE SEQUENCE [LARGE SCALE GENOMIC DNA]</scope>
    <source>
        <strain evidence="2">PI 553951</strain>
    </source>
</reference>
<feature type="region of interest" description="Disordered" evidence="1">
    <location>
        <begin position="197"/>
        <end position="255"/>
    </location>
</feature>
<feature type="region of interest" description="Disordered" evidence="1">
    <location>
        <begin position="71"/>
        <end position="103"/>
    </location>
</feature>
<sequence>MAALPSSPSQSTQPIHHHTRPKYQAFLCREIPHCRINYHHHKTMASSSPLPQQNPSIQASTSCEEIENKIQKRKIKEDENRRKATGRTNLAGEKKKPKPSKPARALAISNSIQPSRVHCPCTHDHLQPSSQICKQKLQLLKLCKEPELCNSQRTACVPSTRASNLPIVDHLYSTMLLQHRRGHLTTLQIRSCCKRKKRNAKEEKLKHRHRSERKKSGKRKRKLKESAKIQNRKEKSSCPDFSKTKSWPHRENPIC</sequence>
<feature type="compositionally biased region" description="Basic and acidic residues" evidence="1">
    <location>
        <begin position="224"/>
        <end position="237"/>
    </location>
</feature>
<gene>
    <name evidence="2" type="ORF">M0R45_005536</name>
</gene>
<evidence type="ECO:0000313" key="2">
    <source>
        <dbReference type="EMBL" id="KAK9950030.1"/>
    </source>
</evidence>
<feature type="compositionally biased region" description="Basic residues" evidence="1">
    <location>
        <begin position="206"/>
        <end position="223"/>
    </location>
</feature>
<dbReference type="AlphaFoldDB" id="A0AAW1YN13"/>
<feature type="region of interest" description="Disordered" evidence="1">
    <location>
        <begin position="44"/>
        <end position="63"/>
    </location>
</feature>
<protein>
    <submittedName>
        <fullName evidence="2">Uncharacterized protein</fullName>
    </submittedName>
</protein>
<proteinExistence type="predicted"/>
<evidence type="ECO:0000313" key="3">
    <source>
        <dbReference type="Proteomes" id="UP001457282"/>
    </source>
</evidence>
<accession>A0AAW1YN13</accession>
<organism evidence="2 3">
    <name type="scientific">Rubus argutus</name>
    <name type="common">Southern blackberry</name>
    <dbReference type="NCBI Taxonomy" id="59490"/>
    <lineage>
        <taxon>Eukaryota</taxon>
        <taxon>Viridiplantae</taxon>
        <taxon>Streptophyta</taxon>
        <taxon>Embryophyta</taxon>
        <taxon>Tracheophyta</taxon>
        <taxon>Spermatophyta</taxon>
        <taxon>Magnoliopsida</taxon>
        <taxon>eudicotyledons</taxon>
        <taxon>Gunneridae</taxon>
        <taxon>Pentapetalae</taxon>
        <taxon>rosids</taxon>
        <taxon>fabids</taxon>
        <taxon>Rosales</taxon>
        <taxon>Rosaceae</taxon>
        <taxon>Rosoideae</taxon>
        <taxon>Rosoideae incertae sedis</taxon>
        <taxon>Rubus</taxon>
    </lineage>
</organism>
<name>A0AAW1YN13_RUBAR</name>